<dbReference type="SUPFAM" id="SSF54695">
    <property type="entry name" value="POZ domain"/>
    <property type="match status" value="2"/>
</dbReference>
<feature type="compositionally biased region" description="Polar residues" evidence="5">
    <location>
        <begin position="974"/>
        <end position="997"/>
    </location>
</feature>
<feature type="domain" description="Ubiquitin-like" evidence="7">
    <location>
        <begin position="18"/>
        <end position="96"/>
    </location>
</feature>
<dbReference type="CDD" id="cd14303">
    <property type="entry name" value="UBA1_KPC2"/>
    <property type="match status" value="1"/>
</dbReference>
<feature type="domain" description="UBA" evidence="6">
    <location>
        <begin position="250"/>
        <end position="290"/>
    </location>
</feature>
<dbReference type="SUPFAM" id="SSF46934">
    <property type="entry name" value="UBA-like"/>
    <property type="match status" value="2"/>
</dbReference>
<evidence type="ECO:0000259" key="6">
    <source>
        <dbReference type="PROSITE" id="PS50030"/>
    </source>
</evidence>
<dbReference type="Gene3D" id="1.10.8.10">
    <property type="entry name" value="DNA helicase RuvA subunit, C-terminal domain"/>
    <property type="match status" value="2"/>
</dbReference>
<dbReference type="InterPro" id="IPR011333">
    <property type="entry name" value="SKP1/BTB/POZ_sf"/>
</dbReference>
<evidence type="ECO:0000259" key="7">
    <source>
        <dbReference type="PROSITE" id="PS50053"/>
    </source>
</evidence>
<evidence type="ECO:0000313" key="9">
    <source>
        <dbReference type="EMBL" id="CAH3143157.1"/>
    </source>
</evidence>
<reference evidence="9 10" key="1">
    <citation type="submission" date="2022-05" db="EMBL/GenBank/DDBJ databases">
        <authorList>
            <consortium name="Genoscope - CEA"/>
            <person name="William W."/>
        </authorList>
    </citation>
    <scope>NUCLEOTIDE SEQUENCE [LARGE SCALE GENOMIC DNA]</scope>
</reference>
<dbReference type="Proteomes" id="UP001159428">
    <property type="component" value="Unassembled WGS sequence"/>
</dbReference>
<evidence type="ECO:0000256" key="2">
    <source>
        <dbReference type="ARBA" id="ARBA00022441"/>
    </source>
</evidence>
<dbReference type="InterPro" id="IPR057650">
    <property type="entry name" value="UBL_UBAC1"/>
</dbReference>
<dbReference type="PANTHER" id="PTHR46738">
    <property type="entry name" value="UBIQUITIN-ASSOCIATED DOMAIN-CONTAINING PROTEIN 1"/>
    <property type="match status" value="1"/>
</dbReference>
<evidence type="ECO:0000256" key="3">
    <source>
        <dbReference type="ARBA" id="ARBA00022490"/>
    </source>
</evidence>
<organism evidence="9 10">
    <name type="scientific">Pocillopora meandrina</name>
    <dbReference type="NCBI Taxonomy" id="46732"/>
    <lineage>
        <taxon>Eukaryota</taxon>
        <taxon>Metazoa</taxon>
        <taxon>Cnidaria</taxon>
        <taxon>Anthozoa</taxon>
        <taxon>Hexacorallia</taxon>
        <taxon>Scleractinia</taxon>
        <taxon>Astrocoeniina</taxon>
        <taxon>Pocilloporidae</taxon>
        <taxon>Pocillopora</taxon>
    </lineage>
</organism>
<dbReference type="Pfam" id="PF07707">
    <property type="entry name" value="BACK"/>
    <property type="match status" value="1"/>
</dbReference>
<feature type="compositionally biased region" description="Low complexity" evidence="5">
    <location>
        <begin position="1153"/>
        <end position="1185"/>
    </location>
</feature>
<feature type="compositionally biased region" description="Basic and acidic residues" evidence="5">
    <location>
        <begin position="916"/>
        <end position="944"/>
    </location>
</feature>
<dbReference type="Pfam" id="PF23326">
    <property type="entry name" value="UBL_UBAC1"/>
    <property type="match status" value="1"/>
</dbReference>
<keyword evidence="10" id="KW-1185">Reference proteome</keyword>
<feature type="compositionally biased region" description="Basic and acidic residues" evidence="5">
    <location>
        <begin position="1189"/>
        <end position="1204"/>
    </location>
</feature>
<feature type="region of interest" description="Disordered" evidence="5">
    <location>
        <begin position="895"/>
        <end position="1204"/>
    </location>
</feature>
<dbReference type="GO" id="GO:0000151">
    <property type="term" value="C:ubiquitin ligase complex"/>
    <property type="evidence" value="ECO:0007669"/>
    <property type="project" value="TreeGrafter"/>
</dbReference>
<feature type="compositionally biased region" description="Basic and acidic residues" evidence="5">
    <location>
        <begin position="899"/>
        <end position="909"/>
    </location>
</feature>
<dbReference type="InterPro" id="IPR029071">
    <property type="entry name" value="Ubiquitin-like_domsf"/>
</dbReference>
<dbReference type="GO" id="GO:0005737">
    <property type="term" value="C:cytoplasm"/>
    <property type="evidence" value="ECO:0007669"/>
    <property type="project" value="UniProtKB-SubCell"/>
</dbReference>
<dbReference type="Pfam" id="PF22562">
    <property type="entry name" value="UBA_7"/>
    <property type="match status" value="1"/>
</dbReference>
<dbReference type="InterPro" id="IPR011705">
    <property type="entry name" value="BACK"/>
</dbReference>
<evidence type="ECO:0000256" key="5">
    <source>
        <dbReference type="SAM" id="MobiDB-lite"/>
    </source>
</evidence>
<dbReference type="InterPro" id="IPR000210">
    <property type="entry name" value="BTB/POZ_dom"/>
</dbReference>
<proteinExistence type="predicted"/>
<dbReference type="SMART" id="SM00213">
    <property type="entry name" value="UBQ"/>
    <property type="match status" value="1"/>
</dbReference>
<evidence type="ECO:0000259" key="8">
    <source>
        <dbReference type="PROSITE" id="PS50097"/>
    </source>
</evidence>
<dbReference type="InterPro" id="IPR041926">
    <property type="entry name" value="UBA1_UBAC1"/>
</dbReference>
<dbReference type="SMART" id="SM00875">
    <property type="entry name" value="BACK"/>
    <property type="match status" value="1"/>
</dbReference>
<dbReference type="SMART" id="SM00165">
    <property type="entry name" value="UBA"/>
    <property type="match status" value="2"/>
</dbReference>
<dbReference type="AlphaFoldDB" id="A0AAU9XBL6"/>
<feature type="compositionally biased region" description="Polar residues" evidence="5">
    <location>
        <begin position="1015"/>
        <end position="1039"/>
    </location>
</feature>
<dbReference type="Pfam" id="PF00627">
    <property type="entry name" value="UBA"/>
    <property type="match status" value="1"/>
</dbReference>
<keyword evidence="3" id="KW-0963">Cytoplasm</keyword>
<dbReference type="PROSITE" id="PS50053">
    <property type="entry name" value="UBIQUITIN_2"/>
    <property type="match status" value="1"/>
</dbReference>
<dbReference type="Gene3D" id="3.10.20.90">
    <property type="entry name" value="Phosphatidylinositol 3-kinase Catalytic Subunit, Chain A, domain 1"/>
    <property type="match status" value="1"/>
</dbReference>
<name>A0AAU9XBL6_9CNID</name>
<dbReference type="InterPro" id="IPR015940">
    <property type="entry name" value="UBA"/>
</dbReference>
<feature type="compositionally biased region" description="Low complexity" evidence="5">
    <location>
        <begin position="1103"/>
        <end position="1136"/>
    </location>
</feature>
<feature type="domain" description="BTB" evidence="8">
    <location>
        <begin position="422"/>
        <end position="491"/>
    </location>
</feature>
<dbReference type="CDD" id="cd18186">
    <property type="entry name" value="BTB_POZ_ZBTB_KLHL-like"/>
    <property type="match status" value="1"/>
</dbReference>
<dbReference type="PROSITE" id="PS50030">
    <property type="entry name" value="UBA"/>
    <property type="match status" value="2"/>
</dbReference>
<keyword evidence="2" id="KW-0880">Kelch repeat</keyword>
<dbReference type="Gene3D" id="1.10.260.100">
    <property type="match status" value="1"/>
</dbReference>
<dbReference type="Pfam" id="PF00651">
    <property type="entry name" value="BTB"/>
    <property type="match status" value="2"/>
</dbReference>
<dbReference type="FunFam" id="1.25.40.420:FF:000001">
    <property type="entry name" value="Kelch-like family member 12"/>
    <property type="match status" value="1"/>
</dbReference>
<evidence type="ECO:0000313" key="10">
    <source>
        <dbReference type="Proteomes" id="UP001159428"/>
    </source>
</evidence>
<dbReference type="EMBL" id="CALNXJ010000037">
    <property type="protein sequence ID" value="CAH3143157.1"/>
    <property type="molecule type" value="Genomic_DNA"/>
</dbReference>
<feature type="compositionally biased region" description="Polar residues" evidence="5">
    <location>
        <begin position="945"/>
        <end position="957"/>
    </location>
</feature>
<evidence type="ECO:0000256" key="4">
    <source>
        <dbReference type="ARBA" id="ARBA00022737"/>
    </source>
</evidence>
<feature type="domain" description="BTB" evidence="8">
    <location>
        <begin position="546"/>
        <end position="614"/>
    </location>
</feature>
<dbReference type="Gene3D" id="1.25.40.420">
    <property type="match status" value="1"/>
</dbReference>
<dbReference type="InterPro" id="IPR041927">
    <property type="entry name" value="UBA2_UBAC1"/>
</dbReference>
<dbReference type="InterPro" id="IPR009060">
    <property type="entry name" value="UBA-like_sf"/>
</dbReference>
<dbReference type="InterPro" id="IPR000626">
    <property type="entry name" value="Ubiquitin-like_dom"/>
</dbReference>
<gene>
    <name evidence="9" type="ORF">PMEA_00020462</name>
</gene>
<protein>
    <submittedName>
        <fullName evidence="9">Uncharacterized protein</fullName>
    </submittedName>
</protein>
<feature type="compositionally biased region" description="Low complexity" evidence="5">
    <location>
        <begin position="1062"/>
        <end position="1084"/>
    </location>
</feature>
<dbReference type="SUPFAM" id="SSF54236">
    <property type="entry name" value="Ubiquitin-like"/>
    <property type="match status" value="1"/>
</dbReference>
<accession>A0AAU9XBL6</accession>
<dbReference type="PANTHER" id="PTHR46738:SF1">
    <property type="entry name" value="UBIQUITIN-ASSOCIATED DOMAIN-CONTAINING PROTEIN 1"/>
    <property type="match status" value="1"/>
</dbReference>
<dbReference type="InterPro" id="IPR052476">
    <property type="entry name" value="UBAC1"/>
</dbReference>
<dbReference type="PROSITE" id="PS50097">
    <property type="entry name" value="BTB"/>
    <property type="match status" value="2"/>
</dbReference>
<dbReference type="CDD" id="cd14304">
    <property type="entry name" value="UBA2_KPC2"/>
    <property type="match status" value="1"/>
</dbReference>
<feature type="domain" description="UBA" evidence="6">
    <location>
        <begin position="183"/>
        <end position="223"/>
    </location>
</feature>
<keyword evidence="4" id="KW-0677">Repeat</keyword>
<sequence>MREFELQSLKSLRSVPLVCIKIISSSGKASNLTVSLRDTVKAVKDKALGGEFSKESPCYKLILARSSSELIDQKTLEEENVQDNDELVLIRKRPHTSADIAEKECKTSSYQVPDLKGVKKLTAKLVAGKIKEPSPSLSPLTLDFNSELRRILISLIDSSILLQSVNAADETDSSGQEEDNQPNVDPTALKQLVDMGFKDSRAKKALILNRMSPMQAMEWLLQHENDADIDEPLTLGARAGKSRRKRKEFVPNPRAVNNLKEMGFQEEEILAALKATGNNQEAACDWLLGDRQGGIGDINEGLDQSSPLYQAIMENPLVQLSLNNARILGAFEDMLENPSTSSFYINDPETGPVLLQVSRIILIYEIYPSLAMNPSYALLDLPVNECKTLDEDGVLYTFKKADHAKILLKNLALMQANEGLLTDVVLRSTSKDYEEPLHSILLAACSPTLKQNLTGRYFDFTGGKLSLKGLNRDILIAFRDFIYKAEFPSRQELVDGLRKVAATYGIDSLNKLCDRNSNEQMSVLWNSHREDLLSQLYEMYQKSELTSCLLDDGNGITQAVHAPVVAAASPVLRKILTNDLFSSEETRYRLKEIAPDVLEDLVKYIYTGNVAVNGENVAGLLKAGCGYEIPALARACCDWLNLKMDCFNAVNILWLAREENCKETKVLQEEAKNFIIGNFTCVSEEDEFVELEYEDLKAIIQFDDLNVNCEEEVFNAVAKWVSAEDERIRYLPELLKCIRLENTSPEFLRSLLQHPLIMKSATCVEYVQNALESQALFHLQEDTTPTETFNESEQDSYPNQYDFEDAIARDLTPEFLSSELELPKSDAIAKDPTPEFLTSKLELPESKIPAVQTPRRGQRKNGTPDMRFKENRRLLGLQNKDHSPDMRFKVNKRGLNLPLKKDGTADMRSKINRQSLGRDDEGRPLTKAGTPDRRFKVTRDKEATVKSSLNSGSTPSTGPVKKDGTPDMRYTVNKHPNSLLTSSKTRSASAQVNSSSRVGGPLKKDGTPDMRYAVNKQSSSPSPSRNYEGSPLQLSSYRGSSGPLKRDGTPDMRYAINKQYTSPSPSRSYRGSSSQLSSYSSLSRPCKRDGTPDMRYAVNKAFNGSSPASSGYSSGGSIYSSRSSLSGNGSGSSSRGPLKRDGTPDMRYAVNKSFYGSSQSVGSSFGGSSYSSRSSSSGGASRSSSCGPLKKDGTPDMRYKANWR</sequence>
<dbReference type="Gene3D" id="3.30.710.10">
    <property type="entry name" value="Potassium Channel Kv1.1, Chain A"/>
    <property type="match status" value="2"/>
</dbReference>
<comment type="subcellular location">
    <subcellularLocation>
        <location evidence="1">Cytoplasm</location>
    </subcellularLocation>
</comment>
<comment type="caution">
    <text evidence="9">The sequence shown here is derived from an EMBL/GenBank/DDBJ whole genome shotgun (WGS) entry which is preliminary data.</text>
</comment>
<evidence type="ECO:0000256" key="1">
    <source>
        <dbReference type="ARBA" id="ARBA00004496"/>
    </source>
</evidence>
<dbReference type="SMART" id="SM00225">
    <property type="entry name" value="BTB"/>
    <property type="match status" value="2"/>
</dbReference>